<evidence type="ECO:0000313" key="5">
    <source>
        <dbReference type="Proteomes" id="UP000264840"/>
    </source>
</evidence>
<reference evidence="4" key="2">
    <citation type="submission" date="2025-09" db="UniProtKB">
        <authorList>
            <consortium name="Ensembl"/>
        </authorList>
    </citation>
    <scope>IDENTIFICATION</scope>
</reference>
<accession>A0A3Q2WG53</accession>
<dbReference type="GeneTree" id="ENSGT00990000204369"/>
<dbReference type="InterPro" id="IPR025259">
    <property type="entry name" value="CCDC34/181"/>
</dbReference>
<feature type="domain" description="Coiled-coil" evidence="3">
    <location>
        <begin position="152"/>
        <end position="265"/>
    </location>
</feature>
<protein>
    <submittedName>
        <fullName evidence="4">Coiled-coil domain containing 34</fullName>
    </submittedName>
</protein>
<dbReference type="Proteomes" id="UP000264840">
    <property type="component" value="Unplaced"/>
</dbReference>
<evidence type="ECO:0000256" key="1">
    <source>
        <dbReference type="SAM" id="Coils"/>
    </source>
</evidence>
<sequence>MLLNTYFHIASSVSGIGISDLCVSLPISFTFYIRKQKRLSELCSLLCCPLQICWLVMSGERLPNGFSSTPLKDFHPSKDFGGGILSDEEDTFSLLSPIYHDSFDSDEEELRSTPDQQTTSPRERDDSRLSISPFRCELPKAISEQPAASPTLSAWEMWLVNKAKEERLKQEKKVEKEHLLKERKEKQEREQEQKKLIMENKIQEWLKLKTEQERHEQLLKQRKEEEEMQRQQERRWETEQKAQQKYKDWLQRKNQEKIEKEKKEKVIRLSFSCLFFFKFQMVSQRFLLYLFDRRKPP</sequence>
<evidence type="ECO:0000259" key="3">
    <source>
        <dbReference type="Pfam" id="PF13904"/>
    </source>
</evidence>
<dbReference type="AlphaFoldDB" id="A0A3Q2WG53"/>
<proteinExistence type="predicted"/>
<dbReference type="Pfam" id="PF13904">
    <property type="entry name" value="CCDC34"/>
    <property type="match status" value="1"/>
</dbReference>
<feature type="coiled-coil region" evidence="1">
    <location>
        <begin position="162"/>
        <end position="259"/>
    </location>
</feature>
<dbReference type="STRING" id="8153.ENSHBUP00000025048"/>
<feature type="region of interest" description="Disordered" evidence="2">
    <location>
        <begin position="104"/>
        <end position="129"/>
    </location>
</feature>
<keyword evidence="1" id="KW-0175">Coiled coil</keyword>
<dbReference type="Ensembl" id="ENSHBUT00000006977.1">
    <property type="protein sequence ID" value="ENSHBUP00000025048.1"/>
    <property type="gene ID" value="ENSHBUG00000006847.1"/>
</dbReference>
<evidence type="ECO:0000256" key="2">
    <source>
        <dbReference type="SAM" id="MobiDB-lite"/>
    </source>
</evidence>
<evidence type="ECO:0000313" key="4">
    <source>
        <dbReference type="Ensembl" id="ENSHBUP00000025048.1"/>
    </source>
</evidence>
<dbReference type="PANTHER" id="PTHR23247">
    <property type="entry name" value="NY-REN-41 ANTIGEN L15 -RELATED"/>
    <property type="match status" value="1"/>
</dbReference>
<dbReference type="PANTHER" id="PTHR23247:SF2">
    <property type="entry name" value="COILED-COIL DOMAIN-CONTAINING PROTEIN 34"/>
    <property type="match status" value="1"/>
</dbReference>
<reference evidence="4" key="1">
    <citation type="submission" date="2025-08" db="UniProtKB">
        <authorList>
            <consortium name="Ensembl"/>
        </authorList>
    </citation>
    <scope>IDENTIFICATION</scope>
</reference>
<organism evidence="4 5">
    <name type="scientific">Haplochromis burtoni</name>
    <name type="common">Burton's mouthbrooder</name>
    <name type="synonym">Chromis burtoni</name>
    <dbReference type="NCBI Taxonomy" id="8153"/>
    <lineage>
        <taxon>Eukaryota</taxon>
        <taxon>Metazoa</taxon>
        <taxon>Chordata</taxon>
        <taxon>Craniata</taxon>
        <taxon>Vertebrata</taxon>
        <taxon>Euteleostomi</taxon>
        <taxon>Actinopterygii</taxon>
        <taxon>Neopterygii</taxon>
        <taxon>Teleostei</taxon>
        <taxon>Neoteleostei</taxon>
        <taxon>Acanthomorphata</taxon>
        <taxon>Ovalentaria</taxon>
        <taxon>Cichlomorphae</taxon>
        <taxon>Cichliformes</taxon>
        <taxon>Cichlidae</taxon>
        <taxon>African cichlids</taxon>
        <taxon>Pseudocrenilabrinae</taxon>
        <taxon>Haplochromini</taxon>
        <taxon>Haplochromis</taxon>
    </lineage>
</organism>
<dbReference type="InterPro" id="IPR045323">
    <property type="entry name" value="CCDC34"/>
</dbReference>
<name>A0A3Q2WG53_HAPBU</name>
<keyword evidence="5" id="KW-1185">Reference proteome</keyword>